<proteinExistence type="predicted"/>
<comment type="caution">
    <text evidence="1">The sequence shown here is derived from an EMBL/GenBank/DDBJ whole genome shotgun (WGS) entry which is preliminary data.</text>
</comment>
<dbReference type="EMBL" id="ASHM01037723">
    <property type="protein sequence ID" value="PNX80318.1"/>
    <property type="molecule type" value="Genomic_DNA"/>
</dbReference>
<dbReference type="AlphaFoldDB" id="A0A2K3LP51"/>
<dbReference type="Proteomes" id="UP000236291">
    <property type="component" value="Unassembled WGS sequence"/>
</dbReference>
<protein>
    <submittedName>
        <fullName evidence="1">Uncharacterized protein</fullName>
    </submittedName>
</protein>
<reference evidence="1 2" key="1">
    <citation type="journal article" date="2014" name="Am. J. Bot.">
        <title>Genome assembly and annotation for red clover (Trifolium pratense; Fabaceae).</title>
        <authorList>
            <person name="Istvanek J."/>
            <person name="Jaros M."/>
            <person name="Krenek A."/>
            <person name="Repkova J."/>
        </authorList>
    </citation>
    <scope>NUCLEOTIDE SEQUENCE [LARGE SCALE GENOMIC DNA]</scope>
    <source>
        <strain evidence="2">cv. Tatra</strain>
        <tissue evidence="1">Young leaves</tissue>
    </source>
</reference>
<organism evidence="1 2">
    <name type="scientific">Trifolium pratense</name>
    <name type="common">Red clover</name>
    <dbReference type="NCBI Taxonomy" id="57577"/>
    <lineage>
        <taxon>Eukaryota</taxon>
        <taxon>Viridiplantae</taxon>
        <taxon>Streptophyta</taxon>
        <taxon>Embryophyta</taxon>
        <taxon>Tracheophyta</taxon>
        <taxon>Spermatophyta</taxon>
        <taxon>Magnoliopsida</taxon>
        <taxon>eudicotyledons</taxon>
        <taxon>Gunneridae</taxon>
        <taxon>Pentapetalae</taxon>
        <taxon>rosids</taxon>
        <taxon>fabids</taxon>
        <taxon>Fabales</taxon>
        <taxon>Fabaceae</taxon>
        <taxon>Papilionoideae</taxon>
        <taxon>50 kb inversion clade</taxon>
        <taxon>NPAAA clade</taxon>
        <taxon>Hologalegina</taxon>
        <taxon>IRL clade</taxon>
        <taxon>Trifolieae</taxon>
        <taxon>Trifolium</taxon>
    </lineage>
</organism>
<reference evidence="1 2" key="2">
    <citation type="journal article" date="2017" name="Front. Plant Sci.">
        <title>Gene Classification and Mining of Molecular Markers Useful in Red Clover (Trifolium pratense) Breeding.</title>
        <authorList>
            <person name="Istvanek J."/>
            <person name="Dluhosova J."/>
            <person name="Dluhos P."/>
            <person name="Patkova L."/>
            <person name="Nedelnik J."/>
            <person name="Repkova J."/>
        </authorList>
    </citation>
    <scope>NUCLEOTIDE SEQUENCE [LARGE SCALE GENOMIC DNA]</scope>
    <source>
        <strain evidence="2">cv. Tatra</strain>
        <tissue evidence="1">Young leaves</tissue>
    </source>
</reference>
<evidence type="ECO:0000313" key="2">
    <source>
        <dbReference type="Proteomes" id="UP000236291"/>
    </source>
</evidence>
<evidence type="ECO:0000313" key="1">
    <source>
        <dbReference type="EMBL" id="PNX80318.1"/>
    </source>
</evidence>
<sequence>MNDVSEVFPTSTALVCRFHVKKWRKGEAIRCVEERHVIIDSFEDVLDSPNEEAYVDVVVEFRKVAVTVKFLFCLIILVLPASRG</sequence>
<accession>A0A2K3LP51</accession>
<gene>
    <name evidence="1" type="ORF">L195_g036315</name>
</gene>
<name>A0A2K3LP51_TRIPR</name>